<dbReference type="Proteomes" id="UP000292702">
    <property type="component" value="Unassembled WGS sequence"/>
</dbReference>
<accession>A0A4R0RVV7</accession>
<feature type="transmembrane region" description="Helical" evidence="1">
    <location>
        <begin position="80"/>
        <end position="102"/>
    </location>
</feature>
<proteinExistence type="predicted"/>
<gene>
    <name evidence="2" type="ORF">EIP91_011103</name>
</gene>
<feature type="transmembrane region" description="Helical" evidence="1">
    <location>
        <begin position="253"/>
        <end position="274"/>
    </location>
</feature>
<keyword evidence="3" id="KW-1185">Reference proteome</keyword>
<evidence type="ECO:0000313" key="3">
    <source>
        <dbReference type="Proteomes" id="UP000292702"/>
    </source>
</evidence>
<organism evidence="2 3">
    <name type="scientific">Steccherinum ochraceum</name>
    <dbReference type="NCBI Taxonomy" id="92696"/>
    <lineage>
        <taxon>Eukaryota</taxon>
        <taxon>Fungi</taxon>
        <taxon>Dikarya</taxon>
        <taxon>Basidiomycota</taxon>
        <taxon>Agaricomycotina</taxon>
        <taxon>Agaricomycetes</taxon>
        <taxon>Polyporales</taxon>
        <taxon>Steccherinaceae</taxon>
        <taxon>Steccherinum</taxon>
    </lineage>
</organism>
<feature type="transmembrane region" description="Helical" evidence="1">
    <location>
        <begin position="114"/>
        <end position="132"/>
    </location>
</feature>
<name>A0A4R0RVV7_9APHY</name>
<reference evidence="2 3" key="1">
    <citation type="submission" date="2018-11" db="EMBL/GenBank/DDBJ databases">
        <title>Genome assembly of Steccherinum ochraceum LE-BIN_3174, the white-rot fungus of the Steccherinaceae family (The Residual Polyporoid clade, Polyporales, Basidiomycota).</title>
        <authorList>
            <person name="Fedorova T.V."/>
            <person name="Glazunova O.A."/>
            <person name="Landesman E.O."/>
            <person name="Moiseenko K.V."/>
            <person name="Psurtseva N.V."/>
            <person name="Savinova O.S."/>
            <person name="Shakhova N.V."/>
            <person name="Tyazhelova T.V."/>
            <person name="Vasina D.V."/>
        </authorList>
    </citation>
    <scope>NUCLEOTIDE SEQUENCE [LARGE SCALE GENOMIC DNA]</scope>
    <source>
        <strain evidence="2 3">LE-BIN_3174</strain>
    </source>
</reference>
<feature type="transmembrane region" description="Helical" evidence="1">
    <location>
        <begin position="223"/>
        <end position="247"/>
    </location>
</feature>
<keyword evidence="1" id="KW-0472">Membrane</keyword>
<protein>
    <recommendedName>
        <fullName evidence="4">Transmembrane protein</fullName>
    </recommendedName>
</protein>
<comment type="caution">
    <text evidence="2">The sequence shown here is derived from an EMBL/GenBank/DDBJ whole genome shotgun (WGS) entry which is preliminary data.</text>
</comment>
<sequence length="374" mass="41978">MSYSAAMLVNWSAASEIAKDMYVFDKLICSLFGLYVWELFQTCGFEWSLVVGRRRFTWPLVRRSIHYSSSVILTQYALQIFYFLCRYCIFFALIGLLISLSVTTPINCSALYTFNSWTGNMAILSASTSLMIRTFALWERQLKIVIPLGILCLAHWAILWRGMFIVHATYDDELQACVVNSTNHIFLNVSFFTTMGFDFTILCFTIAALAFRHKARSDLWHLLFRDGLVYFVITFMCNALPAVFNVINLNAVMNVIATIPAATISSIAACRLVVRLQDFNRNGDIFISSGSYSNQSPRAPIRPEVCITTDHFVLNDIGPISPGTATTQSPYTPVTPGAEKSTSAFEFKVTSDPIEEIVIEGDESEIFAKGKADQ</sequence>
<evidence type="ECO:0000313" key="2">
    <source>
        <dbReference type="EMBL" id="TCD71332.1"/>
    </source>
</evidence>
<dbReference type="EMBL" id="RWJN01000007">
    <property type="protein sequence ID" value="TCD71332.1"/>
    <property type="molecule type" value="Genomic_DNA"/>
</dbReference>
<evidence type="ECO:0008006" key="4">
    <source>
        <dbReference type="Google" id="ProtNLM"/>
    </source>
</evidence>
<evidence type="ECO:0000256" key="1">
    <source>
        <dbReference type="SAM" id="Phobius"/>
    </source>
</evidence>
<keyword evidence="1" id="KW-1133">Transmembrane helix</keyword>
<keyword evidence="1" id="KW-0812">Transmembrane</keyword>
<feature type="transmembrane region" description="Helical" evidence="1">
    <location>
        <begin position="144"/>
        <end position="165"/>
    </location>
</feature>
<dbReference type="AlphaFoldDB" id="A0A4R0RVV7"/>
<dbReference type="OrthoDB" id="3197626at2759"/>
<feature type="transmembrane region" description="Helical" evidence="1">
    <location>
        <begin position="185"/>
        <end position="211"/>
    </location>
</feature>